<proteinExistence type="predicted"/>
<reference evidence="1 2" key="2">
    <citation type="submission" date="2022-01" db="EMBL/GenBank/DDBJ databases">
        <title>Lysobacter chinensis sp. nov., a bacterium isolated from cow dung compost.</title>
        <authorList>
            <person name="Liu Y."/>
        </authorList>
    </citation>
    <scope>NUCLEOTIDE SEQUENCE [LARGE SCALE GENOMIC DNA]</scope>
    <source>
        <strain evidence="1 2">TLK-CK17</strain>
    </source>
</reference>
<protein>
    <submittedName>
        <fullName evidence="1">Uncharacterized protein</fullName>
    </submittedName>
</protein>
<dbReference type="RefSeq" id="WP_237053065.1">
    <property type="nucleotide sequence ID" value="NZ_JAKJPO010000001.1"/>
</dbReference>
<name>A0ABS9HR58_9GAMM</name>
<organism evidence="1 2">
    <name type="scientific">Marilutibacter chinensis</name>
    <dbReference type="NCBI Taxonomy" id="2912247"/>
    <lineage>
        <taxon>Bacteria</taxon>
        <taxon>Pseudomonadati</taxon>
        <taxon>Pseudomonadota</taxon>
        <taxon>Gammaproteobacteria</taxon>
        <taxon>Lysobacterales</taxon>
        <taxon>Lysobacteraceae</taxon>
        <taxon>Marilutibacter</taxon>
    </lineage>
</organism>
<dbReference type="EMBL" id="JAKJPO010000001">
    <property type="protein sequence ID" value="MCF7220714.1"/>
    <property type="molecule type" value="Genomic_DNA"/>
</dbReference>
<reference evidence="1 2" key="3">
    <citation type="submission" date="2022-01" db="EMBL/GenBank/DDBJ databases">
        <authorList>
            <person name="Zhou L.Y."/>
        </authorList>
    </citation>
    <scope>NUCLEOTIDE SEQUENCE [LARGE SCALE GENOMIC DNA]</scope>
    <source>
        <strain evidence="1 2">TLK-CK17</strain>
    </source>
</reference>
<evidence type="ECO:0000313" key="2">
    <source>
        <dbReference type="Proteomes" id="UP001430796"/>
    </source>
</evidence>
<reference evidence="2" key="1">
    <citation type="submission" date="2022-01" db="EMBL/GenBank/DDBJ databases">
        <title>Lysobacter chinensis sp. nov., a bacterium isolated from cow dung compost.</title>
        <authorList>
            <person name="Zhou L.Y."/>
        </authorList>
    </citation>
    <scope>NUCLEOTIDE SEQUENCE [LARGE SCALE GENOMIC DNA]</scope>
    <source>
        <strain evidence="2">TLK-CK17</strain>
    </source>
</reference>
<dbReference type="Proteomes" id="UP001430796">
    <property type="component" value="Unassembled WGS sequence"/>
</dbReference>
<sequence>MLAQETDARQKAEIIASEATFYGTFLAALGVAIDKVGVRNTGAGAATLSGLFTGRYRLADQQVVLRKAEARAACLEKTLTPAVFDQKELERLTGDSRSRARATAESMKLGDAAILNAADNPALNRWALSEAETLVANASTGRERIPELTWRALRRLTNDLRIALAGIPLTPMTRDQMQQTINDAVTQEELAEGRAEAAIKSSGAPDPETARMLKELAAAAAVEATMEACFVEYPQ</sequence>
<gene>
    <name evidence="1" type="ORF">L3V18_02760</name>
</gene>
<accession>A0ABS9HR58</accession>
<evidence type="ECO:0000313" key="1">
    <source>
        <dbReference type="EMBL" id="MCF7220714.1"/>
    </source>
</evidence>
<keyword evidence="2" id="KW-1185">Reference proteome</keyword>
<comment type="caution">
    <text evidence="1">The sequence shown here is derived from an EMBL/GenBank/DDBJ whole genome shotgun (WGS) entry which is preliminary data.</text>
</comment>